<comment type="similarity">
    <text evidence="1">Belongs to the bactofilin family.</text>
</comment>
<feature type="region of interest" description="Disordered" evidence="2">
    <location>
        <begin position="303"/>
        <end position="356"/>
    </location>
</feature>
<comment type="caution">
    <text evidence="3">The sequence shown here is derived from an EMBL/GenBank/DDBJ whole genome shotgun (WGS) entry which is preliminary data.</text>
</comment>
<evidence type="ECO:0000313" key="4">
    <source>
        <dbReference type="Proteomes" id="UP000321249"/>
    </source>
</evidence>
<organism evidence="3 4">
    <name type="scientific">Allosphingosinicella ginsenosidimutans</name>
    <dbReference type="NCBI Taxonomy" id="1176539"/>
    <lineage>
        <taxon>Bacteria</taxon>
        <taxon>Pseudomonadati</taxon>
        <taxon>Pseudomonadota</taxon>
        <taxon>Alphaproteobacteria</taxon>
        <taxon>Sphingomonadales</taxon>
        <taxon>Sphingomonadaceae</taxon>
        <taxon>Allosphingosinicella</taxon>
    </lineage>
</organism>
<feature type="region of interest" description="Disordered" evidence="2">
    <location>
        <begin position="455"/>
        <end position="491"/>
    </location>
</feature>
<dbReference type="EMBL" id="VOQQ01000001">
    <property type="protein sequence ID" value="TXC63620.1"/>
    <property type="molecule type" value="Genomic_DNA"/>
</dbReference>
<keyword evidence="4" id="KW-1185">Reference proteome</keyword>
<dbReference type="Proteomes" id="UP000321249">
    <property type="component" value="Unassembled WGS sequence"/>
</dbReference>
<feature type="region of interest" description="Disordered" evidence="2">
    <location>
        <begin position="67"/>
        <end position="163"/>
    </location>
</feature>
<feature type="compositionally biased region" description="Low complexity" evidence="2">
    <location>
        <begin position="464"/>
        <end position="475"/>
    </location>
</feature>
<reference evidence="3 4" key="1">
    <citation type="journal article" date="2015" name="J. Microbiol.">
        <title>Sphingosinicella ginsenosidimutans sp. nov., with ginsenoside converting activity.</title>
        <authorList>
            <person name="Kim J.K."/>
            <person name="Kang M.S."/>
            <person name="Park S.C."/>
            <person name="Kim K.M."/>
            <person name="Choi K."/>
            <person name="Yoon M.H."/>
            <person name="Im W.T."/>
        </authorList>
    </citation>
    <scope>NUCLEOTIDE SEQUENCE [LARGE SCALE GENOMIC DNA]</scope>
    <source>
        <strain evidence="3 4">BS-11</strain>
    </source>
</reference>
<feature type="region of interest" description="Disordered" evidence="2">
    <location>
        <begin position="183"/>
        <end position="240"/>
    </location>
</feature>
<proteinExistence type="inferred from homology"/>
<feature type="region of interest" description="Disordered" evidence="2">
    <location>
        <begin position="1"/>
        <end position="32"/>
    </location>
</feature>
<dbReference type="Pfam" id="PF04519">
    <property type="entry name" value="Bactofilin"/>
    <property type="match status" value="1"/>
</dbReference>
<protein>
    <submittedName>
        <fullName evidence="3">Polymer-forming cytoskeletal protein</fullName>
    </submittedName>
</protein>
<dbReference type="AlphaFoldDB" id="A0A5C6TU05"/>
<evidence type="ECO:0000256" key="2">
    <source>
        <dbReference type="SAM" id="MobiDB-lite"/>
    </source>
</evidence>
<gene>
    <name evidence="3" type="ORF">FRZ32_08070</name>
</gene>
<feature type="compositionally biased region" description="Basic and acidic residues" evidence="2">
    <location>
        <begin position="109"/>
        <end position="139"/>
    </location>
</feature>
<evidence type="ECO:0000313" key="3">
    <source>
        <dbReference type="EMBL" id="TXC63620.1"/>
    </source>
</evidence>
<sequence>MPRERGFAPSSKGWNRACAKGARTNPGTRRPRIDAFCGPRTYARYPRFPQAQCAWCDSFFVTASVRGRDDRPETDESLPSHGPSETGFLPTRRRSDDAKAGRLTKPPRCGRDGLAKADADGRLRKRPRCPERLRPDGRSGRTKGTPGPGRTAGRGVDFGPEASWRDAGFRSLYRQADRRLRPKDFAGCGTNASAAVKRRRRNGLRTVHPPAANRQGPGPDGEPAGNRNGRKPGMDPECRGWRNPRFLHPTMFETAQRGRLASPGLTILRAGTVGAGSDAGPHFGSGPALPAPSRKFASRIAVSPLDPATRSGNSRVQRGRGPAMFSRTQDRMARPRAGTGGLSFIGPEMTIGGDVSTTGPLHVDGRIEGNVRCETLIEGATGTIAGDIVAEEARIAGRVEGRVEARIVVVESTGRIAGDVAYETISIAAGAGIEGRLARREALARPADEAILIATPAPDKGKAARNTNRAASTTDAVEDMFPAADRKRASA</sequence>
<evidence type="ECO:0000256" key="1">
    <source>
        <dbReference type="ARBA" id="ARBA00044755"/>
    </source>
</evidence>
<dbReference type="PANTHER" id="PTHR35024">
    <property type="entry name" value="HYPOTHETICAL CYTOSOLIC PROTEIN"/>
    <property type="match status" value="1"/>
</dbReference>
<name>A0A5C6TU05_9SPHN</name>
<dbReference type="InterPro" id="IPR007607">
    <property type="entry name" value="BacA/B"/>
</dbReference>
<accession>A0A5C6TU05</accession>
<dbReference type="PANTHER" id="PTHR35024:SF4">
    <property type="entry name" value="POLYMER-FORMING CYTOSKELETAL PROTEIN"/>
    <property type="match status" value="1"/>
</dbReference>